<keyword evidence="1" id="KW-0732">Signal</keyword>
<dbReference type="RefSeq" id="WP_146416173.1">
    <property type="nucleotide sequence ID" value="NZ_SJPZ01000002.1"/>
</dbReference>
<gene>
    <name evidence="3" type="ORF">V7x_42960</name>
</gene>
<protein>
    <recommendedName>
        <fullName evidence="2">DUF4886 domain-containing protein</fullName>
    </recommendedName>
</protein>
<reference evidence="3 4" key="1">
    <citation type="submission" date="2019-02" db="EMBL/GenBank/DDBJ databases">
        <title>Deep-cultivation of Planctomycetes and their phenomic and genomic characterization uncovers novel biology.</title>
        <authorList>
            <person name="Wiegand S."/>
            <person name="Jogler M."/>
            <person name="Boedeker C."/>
            <person name="Pinto D."/>
            <person name="Vollmers J."/>
            <person name="Rivas-Marin E."/>
            <person name="Kohn T."/>
            <person name="Peeters S.H."/>
            <person name="Heuer A."/>
            <person name="Rast P."/>
            <person name="Oberbeckmann S."/>
            <person name="Bunk B."/>
            <person name="Jeske O."/>
            <person name="Meyerdierks A."/>
            <person name="Storesund J.E."/>
            <person name="Kallscheuer N."/>
            <person name="Luecker S."/>
            <person name="Lage O.M."/>
            <person name="Pohl T."/>
            <person name="Merkel B.J."/>
            <person name="Hornburger P."/>
            <person name="Mueller R.-W."/>
            <person name="Bruemmer F."/>
            <person name="Labrenz M."/>
            <person name="Spormann A.M."/>
            <person name="Op Den Camp H."/>
            <person name="Overmann J."/>
            <person name="Amann R."/>
            <person name="Jetten M.S.M."/>
            <person name="Mascher T."/>
            <person name="Medema M.H."/>
            <person name="Devos D.P."/>
            <person name="Kaster A.-K."/>
            <person name="Ovreas L."/>
            <person name="Rohde M."/>
            <person name="Galperin M.Y."/>
            <person name="Jogler C."/>
        </authorList>
    </citation>
    <scope>NUCLEOTIDE SEQUENCE [LARGE SCALE GENOMIC DNA]</scope>
    <source>
        <strain evidence="3 4">V7</strain>
    </source>
</reference>
<dbReference type="GO" id="GO:0016788">
    <property type="term" value="F:hydrolase activity, acting on ester bonds"/>
    <property type="evidence" value="ECO:0007669"/>
    <property type="project" value="UniProtKB-ARBA"/>
</dbReference>
<evidence type="ECO:0000313" key="4">
    <source>
        <dbReference type="Proteomes" id="UP000316476"/>
    </source>
</evidence>
<dbReference type="Gene3D" id="3.40.50.1110">
    <property type="entry name" value="SGNH hydrolase"/>
    <property type="match status" value="1"/>
</dbReference>
<accession>A0A5C6FR09</accession>
<evidence type="ECO:0000313" key="3">
    <source>
        <dbReference type="EMBL" id="TWU62561.1"/>
    </source>
</evidence>
<dbReference type="AlphaFoldDB" id="A0A5C6FR09"/>
<dbReference type="InterPro" id="IPR032616">
    <property type="entry name" value="DUF4886"/>
</dbReference>
<name>A0A5C6FR09_9PLAN</name>
<proteinExistence type="predicted"/>
<feature type="chain" id="PRO_5022670155" description="DUF4886 domain-containing protein" evidence="1">
    <location>
        <begin position="32"/>
        <end position="320"/>
    </location>
</feature>
<feature type="signal peptide" evidence="1">
    <location>
        <begin position="1"/>
        <end position="31"/>
    </location>
</feature>
<evidence type="ECO:0000256" key="1">
    <source>
        <dbReference type="SAM" id="SignalP"/>
    </source>
</evidence>
<dbReference type="Pfam" id="PF16227">
    <property type="entry name" value="DUF4886"/>
    <property type="match status" value="1"/>
</dbReference>
<dbReference type="OrthoDB" id="265974at2"/>
<organism evidence="3 4">
    <name type="scientific">Crateriforma conspicua</name>
    <dbReference type="NCBI Taxonomy" id="2527996"/>
    <lineage>
        <taxon>Bacteria</taxon>
        <taxon>Pseudomonadati</taxon>
        <taxon>Planctomycetota</taxon>
        <taxon>Planctomycetia</taxon>
        <taxon>Planctomycetales</taxon>
        <taxon>Planctomycetaceae</taxon>
        <taxon>Crateriforma</taxon>
    </lineage>
</organism>
<feature type="domain" description="DUF4886" evidence="2">
    <location>
        <begin position="38"/>
        <end position="213"/>
    </location>
</feature>
<comment type="caution">
    <text evidence="3">The sequence shown here is derived from an EMBL/GenBank/DDBJ whole genome shotgun (WGS) entry which is preliminary data.</text>
</comment>
<evidence type="ECO:0000259" key="2">
    <source>
        <dbReference type="Pfam" id="PF16227"/>
    </source>
</evidence>
<dbReference type="InterPro" id="IPR036514">
    <property type="entry name" value="SGNH_hydro_sf"/>
</dbReference>
<sequence precursor="true">MPYSFKKCHAATTIAVFVALISTLGVSTARAEQKTVRLLTIGNSFADNALTYLPQIVESDGHQLLVGRANLGGSTLERHWKHVCQFEADPSNRAGSPYGGGKLSLKDMLTKETWDFITIQQVSYKSHDPQTYQPFADNLHDYIRKHAPGATILVHQVWAYRIDDARFNPANEGREPHTQAAMYQQVRMAYHLLAQELNLGILPSGDAMYRADTDKDWGYRIDNKFDFRNAFYPDLPDQTHSLHAGWTWKKQEDGTRKLKLDGHHASSAGKFLLGCVWYEKLFQQYVMANSFLPQDMAEEYAVFLRKTAHQAVSGNLSQDN</sequence>
<dbReference type="Proteomes" id="UP000316476">
    <property type="component" value="Unassembled WGS sequence"/>
</dbReference>
<dbReference type="EMBL" id="SJPZ01000002">
    <property type="protein sequence ID" value="TWU62561.1"/>
    <property type="molecule type" value="Genomic_DNA"/>
</dbReference>